<dbReference type="SUPFAM" id="SSF46894">
    <property type="entry name" value="C-terminal effector domain of the bipartite response regulators"/>
    <property type="match status" value="1"/>
</dbReference>
<reference evidence="2 3" key="1">
    <citation type="submission" date="2017-05" db="EMBL/GenBank/DDBJ databases">
        <authorList>
            <person name="Varghese N."/>
            <person name="Submissions S."/>
        </authorList>
    </citation>
    <scope>NUCLEOTIDE SEQUENCE [LARGE SCALE GENOMIC DNA]</scope>
    <source>
        <strain evidence="2 3">DSM 19036</strain>
    </source>
</reference>
<sequence length="195" mass="22169">MLTAQYKNNHFAGMIDNGVEFFAEKGIIDVRCINMGIVYNSFSEFPEWIKLKLQQDLAGNPIAMRSLGRMKGITKEDYLKHYAFCKYGGLDPNPDIDVNGNMGESEYFDCGFRGACKAEGKLCCSIKVKNGSLTKMELNILKKAMLSNKRIADDLFISISTLKKHWQNMKAKTGMSTRAEYVYFATKKGIIKWIW</sequence>
<dbReference type="SMART" id="SM00421">
    <property type="entry name" value="HTH_LUXR"/>
    <property type="match status" value="1"/>
</dbReference>
<dbReference type="InterPro" id="IPR000792">
    <property type="entry name" value="Tscrpt_reg_LuxR_C"/>
</dbReference>
<dbReference type="InterPro" id="IPR016032">
    <property type="entry name" value="Sig_transdc_resp-reg_C-effctor"/>
</dbReference>
<proteinExistence type="predicted"/>
<dbReference type="OrthoDB" id="840236at2"/>
<dbReference type="Pfam" id="PF00196">
    <property type="entry name" value="GerE"/>
    <property type="match status" value="1"/>
</dbReference>
<dbReference type="Gene3D" id="1.10.10.10">
    <property type="entry name" value="Winged helix-like DNA-binding domain superfamily/Winged helix DNA-binding domain"/>
    <property type="match status" value="1"/>
</dbReference>
<evidence type="ECO:0000313" key="3">
    <source>
        <dbReference type="Proteomes" id="UP000320300"/>
    </source>
</evidence>
<organism evidence="2 3">
    <name type="scientific">Pedobacter westerhofensis</name>
    <dbReference type="NCBI Taxonomy" id="425512"/>
    <lineage>
        <taxon>Bacteria</taxon>
        <taxon>Pseudomonadati</taxon>
        <taxon>Bacteroidota</taxon>
        <taxon>Sphingobacteriia</taxon>
        <taxon>Sphingobacteriales</taxon>
        <taxon>Sphingobacteriaceae</taxon>
        <taxon>Pedobacter</taxon>
    </lineage>
</organism>
<gene>
    <name evidence="2" type="ORF">SAMN06265348_1066</name>
</gene>
<dbReference type="AlphaFoldDB" id="A0A521DMV9"/>
<evidence type="ECO:0000313" key="2">
    <source>
        <dbReference type="EMBL" id="SMO72958.1"/>
    </source>
</evidence>
<dbReference type="RefSeq" id="WP_142528530.1">
    <property type="nucleotide sequence ID" value="NZ_CBCSJO010000006.1"/>
</dbReference>
<protein>
    <submittedName>
        <fullName evidence="2">Regulatory protein, luxR family</fullName>
    </submittedName>
</protein>
<feature type="domain" description="HTH luxR-type" evidence="1">
    <location>
        <begin position="130"/>
        <end position="185"/>
    </location>
</feature>
<accession>A0A521DMV9</accession>
<name>A0A521DMV9_9SPHI</name>
<dbReference type="InterPro" id="IPR036388">
    <property type="entry name" value="WH-like_DNA-bd_sf"/>
</dbReference>
<dbReference type="EMBL" id="FXTN01000006">
    <property type="protein sequence ID" value="SMO72958.1"/>
    <property type="molecule type" value="Genomic_DNA"/>
</dbReference>
<evidence type="ECO:0000259" key="1">
    <source>
        <dbReference type="SMART" id="SM00421"/>
    </source>
</evidence>
<dbReference type="GO" id="GO:0003677">
    <property type="term" value="F:DNA binding"/>
    <property type="evidence" value="ECO:0007669"/>
    <property type="project" value="InterPro"/>
</dbReference>
<keyword evidence="3" id="KW-1185">Reference proteome</keyword>
<dbReference type="GO" id="GO:0006355">
    <property type="term" value="P:regulation of DNA-templated transcription"/>
    <property type="evidence" value="ECO:0007669"/>
    <property type="project" value="InterPro"/>
</dbReference>
<dbReference type="Proteomes" id="UP000320300">
    <property type="component" value="Unassembled WGS sequence"/>
</dbReference>